<accession>A0A0A9W9F6</accession>
<dbReference type="AlphaFoldDB" id="A0A0A9W9F6"/>
<sequence>MLLENNHSVYAGPLSSLLTVPLHLPHLRNHHISLSRAKRMHHFSDDEVRQQVEREKFVHELYTLAQVDGHALLDVFEQSAATSNRNNNSNDTNHTKNSKSEGKLV</sequence>
<reference evidence="2" key="2">
    <citation type="submission" date="2014-07" db="EMBL/GenBank/DDBJ databases">
        <authorList>
            <person name="Hull J."/>
        </authorList>
    </citation>
    <scope>NUCLEOTIDE SEQUENCE</scope>
</reference>
<dbReference type="EMBL" id="GBHO01042114">
    <property type="protein sequence ID" value="JAG01490.1"/>
    <property type="molecule type" value="Transcribed_RNA"/>
</dbReference>
<reference evidence="2" key="1">
    <citation type="journal article" date="2014" name="PLoS ONE">
        <title>Transcriptome-Based Identification of ABC Transporters in the Western Tarnished Plant Bug Lygus hesperus.</title>
        <authorList>
            <person name="Hull J.J."/>
            <person name="Chaney K."/>
            <person name="Geib S.M."/>
            <person name="Fabrick J.A."/>
            <person name="Brent C.S."/>
            <person name="Walsh D."/>
            <person name="Lavine L.C."/>
        </authorList>
    </citation>
    <scope>NUCLEOTIDE SEQUENCE</scope>
</reference>
<organism evidence="2">
    <name type="scientific">Lygus hesperus</name>
    <name type="common">Western plant bug</name>
    <dbReference type="NCBI Taxonomy" id="30085"/>
    <lineage>
        <taxon>Eukaryota</taxon>
        <taxon>Metazoa</taxon>
        <taxon>Ecdysozoa</taxon>
        <taxon>Arthropoda</taxon>
        <taxon>Hexapoda</taxon>
        <taxon>Insecta</taxon>
        <taxon>Pterygota</taxon>
        <taxon>Neoptera</taxon>
        <taxon>Paraneoptera</taxon>
        <taxon>Hemiptera</taxon>
        <taxon>Heteroptera</taxon>
        <taxon>Panheteroptera</taxon>
        <taxon>Cimicomorpha</taxon>
        <taxon>Miridae</taxon>
        <taxon>Mirini</taxon>
        <taxon>Lygus</taxon>
    </lineage>
</organism>
<name>A0A0A9W9F6_LYGHE</name>
<feature type="compositionally biased region" description="Low complexity" evidence="1">
    <location>
        <begin position="81"/>
        <end position="92"/>
    </location>
</feature>
<evidence type="ECO:0000313" key="2">
    <source>
        <dbReference type="EMBL" id="JAG01490.1"/>
    </source>
</evidence>
<gene>
    <name evidence="2" type="ORF">CM83_19015</name>
</gene>
<proteinExistence type="predicted"/>
<evidence type="ECO:0000256" key="1">
    <source>
        <dbReference type="SAM" id="MobiDB-lite"/>
    </source>
</evidence>
<feature type="region of interest" description="Disordered" evidence="1">
    <location>
        <begin position="81"/>
        <end position="105"/>
    </location>
</feature>
<protein>
    <submittedName>
        <fullName evidence="2">Uncharacterized protein</fullName>
    </submittedName>
</protein>